<feature type="transmembrane region" description="Helical" evidence="8">
    <location>
        <begin position="390"/>
        <end position="411"/>
    </location>
</feature>
<feature type="region of interest" description="Disordered" evidence="7">
    <location>
        <begin position="610"/>
        <end position="634"/>
    </location>
</feature>
<evidence type="ECO:0000256" key="9">
    <source>
        <dbReference type="SAM" id="SignalP"/>
    </source>
</evidence>
<dbReference type="InterPro" id="IPR023408">
    <property type="entry name" value="MscS_beta-dom_sf"/>
</dbReference>
<dbReference type="SUPFAM" id="SSF82689">
    <property type="entry name" value="Mechanosensitive channel protein MscS (YggB), C-terminal domain"/>
    <property type="match status" value="1"/>
</dbReference>
<sequence length="634" mass="70864">MFSTGNRSQPIGHVRLLKLMGKLVQAMVCTVLLLGSSGAYAQDQGASPASQEDREAWTERARFYLRDNPISPPDTTSPRATLESFVFIMGEVNSLWRAVRQDYEASNRLLLSPEQHKQLVLIKALLEKAAQTFDLSEIPVTSRERAGIETALQFQEILDRIPEPDLAKIPGQPAGSFLSPGAEAGLPERWTLPGTSITILRQETGELKGHYLVSKESISRIPDDYAVVRVLPLRSDRGEDLFEYYVYTPGNLIAPRWYDIIKAGPDWLHFHFADQAYWQWLALFALLAAYAVTIGYYIRWRRWRAVSVNERTRIVHAIVNPALLILSAAVFRYLCEDQINITGKVLMMLGTITTAVIWSATAWLVYQLLQLLYVWFIRGPGSNRKSLDASLLRTAFRVFSLAIALVVLGYGATQIGIPIYGVIAGLGVGGLAIALAAQPTIENLIGGIILYADGMVRVGEFCQFDELSGTIESIGIRSTRIRALDRTVITIANADLAKRKIINYSQRDQFHFRHRLGLRYETSPDALKRIVSAINDYLAQHQKILPETLRVRLIGFDDYAVTIEVYAYVVASAYTDFLEIQEEMLFDIRAIIEANGSDFAYPSSTVYLSRDGGLPTEPARQPADDLPGEDRQTA</sequence>
<dbReference type="Pfam" id="PF00924">
    <property type="entry name" value="MS_channel_2nd"/>
    <property type="match status" value="1"/>
</dbReference>
<evidence type="ECO:0000256" key="1">
    <source>
        <dbReference type="ARBA" id="ARBA00004651"/>
    </source>
</evidence>
<evidence type="ECO:0000259" key="10">
    <source>
        <dbReference type="Pfam" id="PF00924"/>
    </source>
</evidence>
<protein>
    <submittedName>
        <fullName evidence="12">Mechanosensitive ion channel family protein</fullName>
    </submittedName>
</protein>
<keyword evidence="6 8" id="KW-0472">Membrane</keyword>
<evidence type="ECO:0000256" key="4">
    <source>
        <dbReference type="ARBA" id="ARBA00022692"/>
    </source>
</evidence>
<comment type="caution">
    <text evidence="12">The sequence shown here is derived from an EMBL/GenBank/DDBJ whole genome shotgun (WGS) entry which is preliminary data.</text>
</comment>
<dbReference type="EMBL" id="JAPEVI010000003">
    <property type="protein sequence ID" value="MCX2722203.1"/>
    <property type="molecule type" value="Genomic_DNA"/>
</dbReference>
<comment type="similarity">
    <text evidence="2">Belongs to the MscS (TC 1.A.23) family.</text>
</comment>
<dbReference type="InterPro" id="IPR049278">
    <property type="entry name" value="MS_channel_C"/>
</dbReference>
<dbReference type="Gene3D" id="1.10.287.1260">
    <property type="match status" value="1"/>
</dbReference>
<dbReference type="Gene3D" id="2.30.30.60">
    <property type="match status" value="1"/>
</dbReference>
<evidence type="ECO:0000256" key="6">
    <source>
        <dbReference type="ARBA" id="ARBA00023136"/>
    </source>
</evidence>
<evidence type="ECO:0000313" key="12">
    <source>
        <dbReference type="EMBL" id="MCX2722203.1"/>
    </source>
</evidence>
<dbReference type="PANTHER" id="PTHR43634">
    <property type="entry name" value="OW CONDUCTANCE MECHANOSENSITIVE CHANNEL"/>
    <property type="match status" value="1"/>
</dbReference>
<keyword evidence="3" id="KW-1003">Cell membrane</keyword>
<evidence type="ECO:0000256" key="2">
    <source>
        <dbReference type="ARBA" id="ARBA00008017"/>
    </source>
</evidence>
<dbReference type="InterPro" id="IPR010920">
    <property type="entry name" value="LSM_dom_sf"/>
</dbReference>
<dbReference type="PANTHER" id="PTHR43634:SF2">
    <property type="entry name" value="LOW CONDUCTANCE MECHANOSENSITIVE CHANNEL YNAI"/>
    <property type="match status" value="1"/>
</dbReference>
<dbReference type="InterPro" id="IPR011014">
    <property type="entry name" value="MscS_channel_TM-2"/>
</dbReference>
<feature type="transmembrane region" description="Helical" evidence="8">
    <location>
        <begin position="314"/>
        <end position="334"/>
    </location>
</feature>
<feature type="domain" description="Mechanosensitive ion channel MscS" evidence="10">
    <location>
        <begin position="440"/>
        <end position="505"/>
    </location>
</feature>
<keyword evidence="9" id="KW-0732">Signal</keyword>
<dbReference type="SUPFAM" id="SSF50182">
    <property type="entry name" value="Sm-like ribonucleoproteins"/>
    <property type="match status" value="1"/>
</dbReference>
<accession>A0ABT3QZ20</accession>
<dbReference type="RefSeq" id="WP_265961897.1">
    <property type="nucleotide sequence ID" value="NZ_JAPEVI010000003.1"/>
</dbReference>
<keyword evidence="13" id="KW-1185">Reference proteome</keyword>
<keyword evidence="5 8" id="KW-1133">Transmembrane helix</keyword>
<proteinExistence type="inferred from homology"/>
<dbReference type="Gene3D" id="3.30.70.100">
    <property type="match status" value="1"/>
</dbReference>
<dbReference type="InterPro" id="IPR045042">
    <property type="entry name" value="YnaI-like"/>
</dbReference>
<evidence type="ECO:0000256" key="5">
    <source>
        <dbReference type="ARBA" id="ARBA00022989"/>
    </source>
</evidence>
<evidence type="ECO:0000256" key="3">
    <source>
        <dbReference type="ARBA" id="ARBA00022475"/>
    </source>
</evidence>
<evidence type="ECO:0000256" key="7">
    <source>
        <dbReference type="SAM" id="MobiDB-lite"/>
    </source>
</evidence>
<feature type="signal peptide" evidence="9">
    <location>
        <begin position="1"/>
        <end position="41"/>
    </location>
</feature>
<gene>
    <name evidence="12" type="ORF">ON753_07255</name>
</gene>
<keyword evidence="4 8" id="KW-0812">Transmembrane</keyword>
<reference evidence="12 13" key="1">
    <citation type="journal article" date="2016" name="Int. J. Syst. Evol. Microbiol.">
        <title>Labrenzia salina sp. nov., isolated from the rhizosphere of the halophyte Arthrocnemum macrostachyum.</title>
        <authorList>
            <person name="Camacho M."/>
            <person name="Redondo-Gomez S."/>
            <person name="Rodriguez-Llorente I."/>
            <person name="Rohde M."/>
            <person name="Sproer C."/>
            <person name="Schumann P."/>
            <person name="Klenk H.P."/>
            <person name="Montero-Calasanz M.D.C."/>
        </authorList>
    </citation>
    <scope>NUCLEOTIDE SEQUENCE [LARGE SCALE GENOMIC DNA]</scope>
    <source>
        <strain evidence="12 13">DSM 29163</strain>
    </source>
</reference>
<feature type="domain" description="Mechanosensitive ion channel MscS C-terminal" evidence="11">
    <location>
        <begin position="517"/>
        <end position="598"/>
    </location>
</feature>
<comment type="subcellular location">
    <subcellularLocation>
        <location evidence="1">Cell membrane</location>
        <topology evidence="1">Multi-pass membrane protein</topology>
    </subcellularLocation>
</comment>
<feature type="transmembrane region" description="Helical" evidence="8">
    <location>
        <begin position="346"/>
        <end position="369"/>
    </location>
</feature>
<dbReference type="InterPro" id="IPR011066">
    <property type="entry name" value="MscS_channel_C_sf"/>
</dbReference>
<dbReference type="Pfam" id="PF21082">
    <property type="entry name" value="MS_channel_3rd"/>
    <property type="match status" value="1"/>
</dbReference>
<evidence type="ECO:0000313" key="13">
    <source>
        <dbReference type="Proteomes" id="UP001300261"/>
    </source>
</evidence>
<dbReference type="SUPFAM" id="SSF82861">
    <property type="entry name" value="Mechanosensitive channel protein MscS (YggB), transmembrane region"/>
    <property type="match status" value="1"/>
</dbReference>
<dbReference type="Proteomes" id="UP001300261">
    <property type="component" value="Unassembled WGS sequence"/>
</dbReference>
<feature type="transmembrane region" description="Helical" evidence="8">
    <location>
        <begin position="277"/>
        <end position="298"/>
    </location>
</feature>
<evidence type="ECO:0000259" key="11">
    <source>
        <dbReference type="Pfam" id="PF21082"/>
    </source>
</evidence>
<evidence type="ECO:0000256" key="8">
    <source>
        <dbReference type="SAM" id="Phobius"/>
    </source>
</evidence>
<dbReference type="InterPro" id="IPR006685">
    <property type="entry name" value="MscS_channel_2nd"/>
</dbReference>
<organism evidence="12 13">
    <name type="scientific">Roseibium salinum</name>
    <dbReference type="NCBI Taxonomy" id="1604349"/>
    <lineage>
        <taxon>Bacteria</taxon>
        <taxon>Pseudomonadati</taxon>
        <taxon>Pseudomonadota</taxon>
        <taxon>Alphaproteobacteria</taxon>
        <taxon>Hyphomicrobiales</taxon>
        <taxon>Stappiaceae</taxon>
        <taxon>Roseibium</taxon>
    </lineage>
</organism>
<feature type="chain" id="PRO_5045799905" evidence="9">
    <location>
        <begin position="42"/>
        <end position="634"/>
    </location>
</feature>
<name>A0ABT3QZ20_9HYPH</name>